<dbReference type="PANTHER" id="PTHR36503">
    <property type="entry name" value="BLR2520 PROTEIN"/>
    <property type="match status" value="1"/>
</dbReference>
<gene>
    <name evidence="2" type="ORF">ABOD76_04770</name>
</gene>
<dbReference type="Pfam" id="PF00903">
    <property type="entry name" value="Glyoxalase"/>
    <property type="match status" value="1"/>
</dbReference>
<dbReference type="InterPro" id="IPR037523">
    <property type="entry name" value="VOC_core"/>
</dbReference>
<dbReference type="RefSeq" id="WP_350241952.1">
    <property type="nucleotide sequence ID" value="NZ_CP158298.1"/>
</dbReference>
<proteinExistence type="predicted"/>
<feature type="domain" description="VOC" evidence="1">
    <location>
        <begin position="17"/>
        <end position="138"/>
    </location>
</feature>
<evidence type="ECO:0000313" key="2">
    <source>
        <dbReference type="EMBL" id="XBV84009.1"/>
    </source>
</evidence>
<dbReference type="EMBL" id="CP158298">
    <property type="protein sequence ID" value="XBV84009.1"/>
    <property type="molecule type" value="Genomic_DNA"/>
</dbReference>
<dbReference type="KEGG" id="dsc:ABOD76_04770"/>
<reference evidence="2" key="1">
    <citation type="submission" date="2024-06" db="EMBL/GenBank/DDBJ databases">
        <title>Draft Genome Sequence of Deinococcus sonorensis Type Strain KR-87, a Biofilm Producing Representative of the Genus Deinococcus.</title>
        <authorList>
            <person name="Boren L.S."/>
            <person name="Grosso R.A."/>
            <person name="Hugenberg-Cox A.N."/>
            <person name="Hill J.T.E."/>
            <person name="Albert C.M."/>
            <person name="Tuohy J.M."/>
        </authorList>
    </citation>
    <scope>NUCLEOTIDE SEQUENCE</scope>
    <source>
        <strain evidence="2">KR-87</strain>
        <plasmid evidence="2">pDson03</plasmid>
    </source>
</reference>
<dbReference type="InterPro" id="IPR004360">
    <property type="entry name" value="Glyas_Fos-R_dOase_dom"/>
</dbReference>
<dbReference type="InterPro" id="IPR029068">
    <property type="entry name" value="Glyas_Bleomycin-R_OHBP_Dase"/>
</dbReference>
<dbReference type="Gene3D" id="3.10.180.10">
    <property type="entry name" value="2,3-Dihydroxybiphenyl 1,2-Dioxygenase, domain 1"/>
    <property type="match status" value="1"/>
</dbReference>
<geneLocation type="plasmid" evidence="2">
    <name>pDson03</name>
</geneLocation>
<organism evidence="2">
    <name type="scientific">Deinococcus sonorensis KR-87</name>
    <dbReference type="NCBI Taxonomy" id="694439"/>
    <lineage>
        <taxon>Bacteria</taxon>
        <taxon>Thermotogati</taxon>
        <taxon>Deinococcota</taxon>
        <taxon>Deinococci</taxon>
        <taxon>Deinococcales</taxon>
        <taxon>Deinococcaceae</taxon>
        <taxon>Deinococcus</taxon>
    </lineage>
</organism>
<dbReference type="PANTHER" id="PTHR36503:SF3">
    <property type="entry name" value="BLR0126 PROTEIN"/>
    <property type="match status" value="1"/>
</dbReference>
<dbReference type="AlphaFoldDB" id="A0AAU7U7D0"/>
<accession>A0AAU7U7D0</accession>
<name>A0AAU7U7D0_9DEIO</name>
<dbReference type="SUPFAM" id="SSF54593">
    <property type="entry name" value="Glyoxalase/Bleomycin resistance protein/Dihydroxybiphenyl dioxygenase"/>
    <property type="match status" value="1"/>
</dbReference>
<evidence type="ECO:0000259" key="1">
    <source>
        <dbReference type="PROSITE" id="PS51819"/>
    </source>
</evidence>
<protein>
    <submittedName>
        <fullName evidence="2">VOC family protein</fullName>
    </submittedName>
</protein>
<dbReference type="PROSITE" id="PS51819">
    <property type="entry name" value="VOC"/>
    <property type="match status" value="1"/>
</dbReference>
<sequence length="139" mass="15398">MDDMTERVPGRTSWVTGISAITLFAEDLNTSKQFYQRVFDVPVHYEDENSAVFLFGQVMINVLATTSVDDLIAPAVMASRGAGARQVYTLPVDNVDALCVELTRRGVELLNGPVDRPWGVRTASFLDPAGHIWELATRR</sequence>
<keyword evidence="2" id="KW-0614">Plasmid</keyword>